<evidence type="ECO:0000256" key="1">
    <source>
        <dbReference type="SAM" id="MobiDB-lite"/>
    </source>
</evidence>
<reference evidence="4" key="2">
    <citation type="submission" date="2013-04" db="EMBL/GenBank/DDBJ databases">
        <title>Genomic mechanisms accounting for the adaptation to parasitism in nematode-trapping fungi.</title>
        <authorList>
            <person name="Ahren D.G."/>
        </authorList>
    </citation>
    <scope>NUCLEOTIDE SEQUENCE [LARGE SCALE GENOMIC DNA]</scope>
    <source>
        <strain evidence="4">CBS 200.50</strain>
    </source>
</reference>
<dbReference type="EMBL" id="AQGS01000251">
    <property type="protein sequence ID" value="EPS41363.1"/>
    <property type="molecule type" value="Genomic_DNA"/>
</dbReference>
<evidence type="ECO:0000256" key="2">
    <source>
        <dbReference type="SAM" id="Phobius"/>
    </source>
</evidence>
<feature type="region of interest" description="Disordered" evidence="1">
    <location>
        <begin position="486"/>
        <end position="532"/>
    </location>
</feature>
<feature type="compositionally biased region" description="Polar residues" evidence="1">
    <location>
        <begin position="501"/>
        <end position="527"/>
    </location>
</feature>
<feature type="region of interest" description="Disordered" evidence="1">
    <location>
        <begin position="216"/>
        <end position="367"/>
    </location>
</feature>
<feature type="compositionally biased region" description="Polar residues" evidence="1">
    <location>
        <begin position="339"/>
        <end position="353"/>
    </location>
</feature>
<accession>S8BPK2</accession>
<feature type="region of interest" description="Disordered" evidence="1">
    <location>
        <begin position="597"/>
        <end position="668"/>
    </location>
</feature>
<organism evidence="3 4">
    <name type="scientific">Dactylellina haptotyla (strain CBS 200.50)</name>
    <name type="common">Nematode-trapping fungus</name>
    <name type="synonym">Monacrosporium haptotylum</name>
    <dbReference type="NCBI Taxonomy" id="1284197"/>
    <lineage>
        <taxon>Eukaryota</taxon>
        <taxon>Fungi</taxon>
        <taxon>Dikarya</taxon>
        <taxon>Ascomycota</taxon>
        <taxon>Pezizomycotina</taxon>
        <taxon>Orbiliomycetes</taxon>
        <taxon>Orbiliales</taxon>
        <taxon>Orbiliaceae</taxon>
        <taxon>Dactylellina</taxon>
    </lineage>
</organism>
<keyword evidence="4" id="KW-1185">Reference proteome</keyword>
<evidence type="ECO:0000313" key="3">
    <source>
        <dbReference type="EMBL" id="EPS41363.1"/>
    </source>
</evidence>
<feature type="transmembrane region" description="Helical" evidence="2">
    <location>
        <begin position="873"/>
        <end position="895"/>
    </location>
</feature>
<keyword evidence="2" id="KW-0812">Transmembrane</keyword>
<protein>
    <submittedName>
        <fullName evidence="3">Uncharacterized protein</fullName>
    </submittedName>
</protein>
<feature type="region of interest" description="Disordered" evidence="1">
    <location>
        <begin position="1"/>
        <end position="67"/>
    </location>
</feature>
<dbReference type="AlphaFoldDB" id="S8BPK2"/>
<feature type="region of interest" description="Disordered" evidence="1">
    <location>
        <begin position="104"/>
        <end position="160"/>
    </location>
</feature>
<proteinExistence type="predicted"/>
<feature type="compositionally biased region" description="Basic and acidic residues" evidence="1">
    <location>
        <begin position="291"/>
        <end position="305"/>
    </location>
</feature>
<feature type="compositionally biased region" description="Polar residues" evidence="1">
    <location>
        <begin position="81"/>
        <end position="95"/>
    </location>
</feature>
<feature type="transmembrane region" description="Helical" evidence="2">
    <location>
        <begin position="816"/>
        <end position="835"/>
    </location>
</feature>
<feature type="compositionally biased region" description="Polar residues" evidence="1">
    <location>
        <begin position="627"/>
        <end position="650"/>
    </location>
</feature>
<feature type="compositionally biased region" description="Low complexity" evidence="1">
    <location>
        <begin position="19"/>
        <end position="33"/>
    </location>
</feature>
<evidence type="ECO:0000313" key="4">
    <source>
        <dbReference type="Proteomes" id="UP000015100"/>
    </source>
</evidence>
<name>S8BPK2_DACHA</name>
<feature type="compositionally biased region" description="Polar residues" evidence="1">
    <location>
        <begin position="49"/>
        <end position="66"/>
    </location>
</feature>
<feature type="region of interest" description="Disordered" evidence="1">
    <location>
        <begin position="77"/>
        <end position="96"/>
    </location>
</feature>
<gene>
    <name evidence="3" type="ORF">H072_4755</name>
</gene>
<keyword evidence="2" id="KW-0472">Membrane</keyword>
<feature type="compositionally biased region" description="Basic and acidic residues" evidence="1">
    <location>
        <begin position="411"/>
        <end position="426"/>
    </location>
</feature>
<dbReference type="Proteomes" id="UP000015100">
    <property type="component" value="Unassembled WGS sequence"/>
</dbReference>
<feature type="compositionally biased region" description="Polar residues" evidence="1">
    <location>
        <begin position="659"/>
        <end position="668"/>
    </location>
</feature>
<comment type="caution">
    <text evidence="3">The sequence shown here is derived from an EMBL/GenBank/DDBJ whole genome shotgun (WGS) entry which is preliminary data.</text>
</comment>
<feature type="region of interest" description="Disordered" evidence="1">
    <location>
        <begin position="381"/>
        <end position="454"/>
    </location>
</feature>
<dbReference type="OMA" id="RMTQHAK"/>
<dbReference type="OrthoDB" id="5404494at2759"/>
<keyword evidence="2" id="KW-1133">Transmembrane helix</keyword>
<dbReference type="HOGENOM" id="CLU_314949_0_0_1"/>
<reference evidence="3 4" key="1">
    <citation type="journal article" date="2013" name="PLoS Genet.">
        <title>Genomic mechanisms accounting for the adaptation to parasitism in nematode-trapping fungi.</title>
        <authorList>
            <person name="Meerupati T."/>
            <person name="Andersson K.M."/>
            <person name="Friman E."/>
            <person name="Kumar D."/>
            <person name="Tunlid A."/>
            <person name="Ahren D."/>
        </authorList>
    </citation>
    <scope>NUCLEOTIDE SEQUENCE [LARGE SCALE GENOMIC DNA]</scope>
    <source>
        <strain evidence="3 4">CBS 200.50</strain>
    </source>
</reference>
<feature type="compositionally biased region" description="Polar residues" evidence="1">
    <location>
        <begin position="117"/>
        <end position="131"/>
    </location>
</feature>
<sequence length="973" mass="107422">MSSSNQNYNARRGFAAGDSYQQPQQQYSSQQQQGNLHSGLRRSHLYGSRGTTFNFTNDSDNPTSKPVATYSRFDAARPGHTNLTRPKPNNQSHNALPTAGEYFSQEPTASLGGGVQSGSPSAPWTRPTNRFSRLPANSYGLPPTPESDVSVSRITTPPRHHRDHQFNVEMMQRMTQHAKISPLNQYSSLKKQLAEDNLVVENGNVDRLVARAGERVSGTTATTTTSRGYEGATSEPMGARRVAFRSPEAVEGAREASRRLNGASTIDRPNSMYEAATKPTEPNSTSNMYAELKRTLSESSSERPKRAIRPPSNQRQLRPLSPVQRRHVEVRPRRPTGGLLNNSHTPSPQQNDYYPQETRPATTKEEPANTVDWLAAANDIAEESSQKPNVRRRNRTLSSGTPIGNAARTTRRSEEFGGELRPDSTDIRASLPTSHTLDSAKPVQMTSRLSPPAKQHLGLSNTYMKHELVDFVSEDDLTVNLSQEKKGATGAGFGVPRSRMDTATNKRPGTSSGNKSQDMSFLQSTKQTDPDETLDTLRQLSRLLSGNTPAKQEGRTIIELAASKAVEVKRAASGSNTPESRTPYKHQIRPVARKLIPSGDEENKPNFEFRPLTPGQPGASTVARIPSSISKSQSGLRSVSSTKPRLSTATPRAKKLRTKQPTESITPTSKTIQFEDGYETDDSLDRLLTHDTDYASLLKPTTYEDESFLQGTVQVASQSSKPTDLEALALRTRVLNNLQTVQLDIRETRKGLESIERKFGILEDESMFVNTSQVSKPTPAEPIAAATPRQVVILPRRKQRAAAKGLFRLPWTFKDYLCAFLFIALGLVAIEYKLWSDTIIPQYSKVSSDEWFANHPVGEYKPGATLRAMHQTLVWLGNLALLGLEHVLTLLMWILSGIQWLEVRVMDAVSPPPELNFVETVVPTVLSAPAETVTTELIMETVETATTQFMDVFEAATTQAQVLMETVETILPL</sequence>